<dbReference type="HOGENOM" id="CLU_028752_0_0_1"/>
<dbReference type="SUPFAM" id="SSF48371">
    <property type="entry name" value="ARM repeat"/>
    <property type="match status" value="1"/>
</dbReference>
<protein>
    <recommendedName>
        <fullName evidence="3">DUF1941 family protein</fullName>
    </recommendedName>
</protein>
<dbReference type="InParanoid" id="A0A0C3D7F6"/>
<dbReference type="InterPro" id="IPR008709">
    <property type="entry name" value="Neurochondrin"/>
</dbReference>
<gene>
    <name evidence="1" type="ORF">OIDMADRAFT_47186</name>
</gene>
<dbReference type="InterPro" id="IPR016024">
    <property type="entry name" value="ARM-type_fold"/>
</dbReference>
<dbReference type="PANTHER" id="PTHR13109">
    <property type="entry name" value="NEUROCHONDRIN"/>
    <property type="match status" value="1"/>
</dbReference>
<sequence length="659" mass="72058">MAEDSSGMVVSQGGSTGDSASVLERIQELLKSKDDTSRFVGLALLKTALDNGQLAQNPEPIRKLWESISPKFIDRLLRAQPSDKVTKPEAQNMVDLAISVLHTFTTLLPEEGLRDTRVIGRTSHLVNALLKSSQDTTILVLQTLMTIVSQPEGSLEMLRVEDLSPLTEIAPQNPSALDILGFTWTNASVISNEISDVRESLNKYMPKLLTTFKDTDAVTLISFFGSLVPKLAPEALPPDPKWLATLTTSLRKLVSSRPTSTGRAAYTLLAASLLQAYPEKAPNLVFSDRSPKSFSKDFESKPFSYLFINLLLIDLRSSFPTLLSKLNSAEYPGISQRLSAAFDIISGFIGFLVRRLDEDDDTSSIDFKMPPDLLLKLRKDISETVSLTIEYLRDRWDSSVAGASGLHPDARAGTAVTSEGTRLTLTWESMKDNVTEDPLILAGIRALAIWTREDENENLRTESAGLMDLFIELYKSSHTGAVDFRYPILLALEGILDTEDGVDGFLSQGGWDVLFADLETILNHTLKDITPGASLSASAARGLEAVRVLLAVVDHSSTTYLKEDWMNAVTTTTALKAPSSSSPPIVIELNIAMLQLSTALLSKAAGRAQKRYVTANPALSGLRNQLYTVAEGMDDKEEAAEFIGLLQDVQLDLENLNFS</sequence>
<dbReference type="OrthoDB" id="8962942at2759"/>
<evidence type="ECO:0000313" key="2">
    <source>
        <dbReference type="Proteomes" id="UP000054321"/>
    </source>
</evidence>
<accession>A0A0C3D7F6</accession>
<dbReference type="EMBL" id="KN832870">
    <property type="protein sequence ID" value="KIN07284.1"/>
    <property type="molecule type" value="Genomic_DNA"/>
</dbReference>
<dbReference type="Proteomes" id="UP000054321">
    <property type="component" value="Unassembled WGS sequence"/>
</dbReference>
<dbReference type="PANTHER" id="PTHR13109:SF7">
    <property type="entry name" value="NEUROCHONDRIN"/>
    <property type="match status" value="1"/>
</dbReference>
<reference evidence="1 2" key="1">
    <citation type="submission" date="2014-04" db="EMBL/GenBank/DDBJ databases">
        <authorList>
            <consortium name="DOE Joint Genome Institute"/>
            <person name="Kuo A."/>
            <person name="Martino E."/>
            <person name="Perotto S."/>
            <person name="Kohler A."/>
            <person name="Nagy L.G."/>
            <person name="Floudas D."/>
            <person name="Copeland A."/>
            <person name="Barry K.W."/>
            <person name="Cichocki N."/>
            <person name="Veneault-Fourrey C."/>
            <person name="LaButti K."/>
            <person name="Lindquist E.A."/>
            <person name="Lipzen A."/>
            <person name="Lundell T."/>
            <person name="Morin E."/>
            <person name="Murat C."/>
            <person name="Sun H."/>
            <person name="Tunlid A."/>
            <person name="Henrissat B."/>
            <person name="Grigoriev I.V."/>
            <person name="Hibbett D.S."/>
            <person name="Martin F."/>
            <person name="Nordberg H.P."/>
            <person name="Cantor M.N."/>
            <person name="Hua S.X."/>
        </authorList>
    </citation>
    <scope>NUCLEOTIDE SEQUENCE [LARGE SCALE GENOMIC DNA]</scope>
    <source>
        <strain evidence="1 2">Zn</strain>
    </source>
</reference>
<name>A0A0C3D7F6_OIDMZ</name>
<evidence type="ECO:0000313" key="1">
    <source>
        <dbReference type="EMBL" id="KIN07284.1"/>
    </source>
</evidence>
<dbReference type="Pfam" id="PF05536">
    <property type="entry name" value="Neurochondrin"/>
    <property type="match status" value="1"/>
</dbReference>
<proteinExistence type="predicted"/>
<organism evidence="1 2">
    <name type="scientific">Oidiodendron maius (strain Zn)</name>
    <dbReference type="NCBI Taxonomy" id="913774"/>
    <lineage>
        <taxon>Eukaryota</taxon>
        <taxon>Fungi</taxon>
        <taxon>Dikarya</taxon>
        <taxon>Ascomycota</taxon>
        <taxon>Pezizomycotina</taxon>
        <taxon>Leotiomycetes</taxon>
        <taxon>Leotiomycetes incertae sedis</taxon>
        <taxon>Myxotrichaceae</taxon>
        <taxon>Oidiodendron</taxon>
    </lineage>
</organism>
<keyword evidence="2" id="KW-1185">Reference proteome</keyword>
<dbReference type="STRING" id="913774.A0A0C3D7F6"/>
<reference evidence="2" key="2">
    <citation type="submission" date="2015-01" db="EMBL/GenBank/DDBJ databases">
        <title>Evolutionary Origins and Diversification of the Mycorrhizal Mutualists.</title>
        <authorList>
            <consortium name="DOE Joint Genome Institute"/>
            <consortium name="Mycorrhizal Genomics Consortium"/>
            <person name="Kohler A."/>
            <person name="Kuo A."/>
            <person name="Nagy L.G."/>
            <person name="Floudas D."/>
            <person name="Copeland A."/>
            <person name="Barry K.W."/>
            <person name="Cichocki N."/>
            <person name="Veneault-Fourrey C."/>
            <person name="LaButti K."/>
            <person name="Lindquist E.A."/>
            <person name="Lipzen A."/>
            <person name="Lundell T."/>
            <person name="Morin E."/>
            <person name="Murat C."/>
            <person name="Riley R."/>
            <person name="Ohm R."/>
            <person name="Sun H."/>
            <person name="Tunlid A."/>
            <person name="Henrissat B."/>
            <person name="Grigoriev I.V."/>
            <person name="Hibbett D.S."/>
            <person name="Martin F."/>
        </authorList>
    </citation>
    <scope>NUCLEOTIDE SEQUENCE [LARGE SCALE GENOMIC DNA]</scope>
    <source>
        <strain evidence="2">Zn</strain>
    </source>
</reference>
<evidence type="ECO:0008006" key="3">
    <source>
        <dbReference type="Google" id="ProtNLM"/>
    </source>
</evidence>
<dbReference type="AlphaFoldDB" id="A0A0C3D7F6"/>